<accession>A0A8B6D0G2</accession>
<name>A0A8B6D0G2_MYTGA</name>
<reference evidence="1" key="1">
    <citation type="submission" date="2018-11" db="EMBL/GenBank/DDBJ databases">
        <authorList>
            <person name="Alioto T."/>
            <person name="Alioto T."/>
        </authorList>
    </citation>
    <scope>NUCLEOTIDE SEQUENCE</scope>
</reference>
<dbReference type="Proteomes" id="UP000596742">
    <property type="component" value="Unassembled WGS sequence"/>
</dbReference>
<dbReference type="OrthoDB" id="668540at2759"/>
<evidence type="ECO:0000313" key="2">
    <source>
        <dbReference type="Proteomes" id="UP000596742"/>
    </source>
</evidence>
<evidence type="ECO:0000313" key="1">
    <source>
        <dbReference type="EMBL" id="VDI11779.1"/>
    </source>
</evidence>
<protein>
    <submittedName>
        <fullName evidence="1">Uncharacterized protein</fullName>
    </submittedName>
</protein>
<organism evidence="1 2">
    <name type="scientific">Mytilus galloprovincialis</name>
    <name type="common">Mediterranean mussel</name>
    <dbReference type="NCBI Taxonomy" id="29158"/>
    <lineage>
        <taxon>Eukaryota</taxon>
        <taxon>Metazoa</taxon>
        <taxon>Spiralia</taxon>
        <taxon>Lophotrochozoa</taxon>
        <taxon>Mollusca</taxon>
        <taxon>Bivalvia</taxon>
        <taxon>Autobranchia</taxon>
        <taxon>Pteriomorphia</taxon>
        <taxon>Mytilida</taxon>
        <taxon>Mytiloidea</taxon>
        <taxon>Mytilidae</taxon>
        <taxon>Mytilinae</taxon>
        <taxon>Mytilus</taxon>
    </lineage>
</organism>
<dbReference type="AlphaFoldDB" id="A0A8B6D0G2"/>
<comment type="caution">
    <text evidence="1">The sequence shown here is derived from an EMBL/GenBank/DDBJ whole genome shotgun (WGS) entry which is preliminary data.</text>
</comment>
<keyword evidence="2" id="KW-1185">Reference proteome</keyword>
<proteinExistence type="predicted"/>
<dbReference type="EMBL" id="UYJE01002546">
    <property type="protein sequence ID" value="VDI11779.1"/>
    <property type="molecule type" value="Genomic_DNA"/>
</dbReference>
<gene>
    <name evidence="1" type="ORF">MGAL_10B052987</name>
</gene>
<sequence>MNEVSWDNQSARMMNGPEMAGIRQQNFSSRSQDDATVGYFFQRPQPDAEMNSNYPGKRWAIGDDSVIEQARNVQDLERDLQNLAVGGRDMQNSAKKLWGDMGDGPKPVEPGKQMFPPGNPWMAPRDDSWGNPGNMGEVMIVNLNFDESDKVWMNYLVKIEDQEDKDVNNCSLPIA</sequence>